<comment type="caution">
    <text evidence="9">The sequence shown here is derived from an EMBL/GenBank/DDBJ whole genome shotgun (WGS) entry which is preliminary data.</text>
</comment>
<dbReference type="AlphaFoldDB" id="A0A8J2V8Z8"/>
<name>A0A8J2V8Z8_9FLAO</name>
<evidence type="ECO:0000313" key="9">
    <source>
        <dbReference type="EMBL" id="GGD85273.1"/>
    </source>
</evidence>
<keyword evidence="10" id="KW-1185">Reference proteome</keyword>
<comment type="subcellular location">
    <subcellularLocation>
        <location evidence="1">Cell membrane</location>
        <topology evidence="1">Multi-pass membrane protein</topology>
    </subcellularLocation>
</comment>
<evidence type="ECO:0000256" key="4">
    <source>
        <dbReference type="ARBA" id="ARBA00022692"/>
    </source>
</evidence>
<dbReference type="GO" id="GO:0044874">
    <property type="term" value="P:lipoprotein localization to outer membrane"/>
    <property type="evidence" value="ECO:0007669"/>
    <property type="project" value="TreeGrafter"/>
</dbReference>
<dbReference type="PANTHER" id="PTHR30489">
    <property type="entry name" value="LIPOPROTEIN-RELEASING SYSTEM TRANSMEMBRANE PROTEIN LOLE"/>
    <property type="match status" value="1"/>
</dbReference>
<proteinExistence type="inferred from homology"/>
<gene>
    <name evidence="9" type="ORF">GCM10011312_06660</name>
</gene>
<keyword evidence="4 7" id="KW-0812">Transmembrane</keyword>
<evidence type="ECO:0000256" key="5">
    <source>
        <dbReference type="ARBA" id="ARBA00022989"/>
    </source>
</evidence>
<keyword evidence="5 7" id="KW-1133">Transmembrane helix</keyword>
<feature type="transmembrane region" description="Helical" evidence="7">
    <location>
        <begin position="242"/>
        <end position="267"/>
    </location>
</feature>
<keyword evidence="3" id="KW-1003">Cell membrane</keyword>
<feature type="transmembrane region" description="Helical" evidence="7">
    <location>
        <begin position="288"/>
        <end position="314"/>
    </location>
</feature>
<sequence length="376" mass="43091">MIMMLVAIATGVGLQQKVREKVSAFNGDIIISNFDTNFSKDSQNPISKDQPFYPVFHEIPDIKHIQVTALKGGIIRTETDFEGVVVKGVGDDYNWQYFEEFLREGRLPVYGETLNDEILLSEFISNRLDLKIGDKVVTYFFDEESNERPLRPRGFTLVGIYNSGFQEFDESYLIADIRHIQRLNHWEENQIGAFELFVTDFDKIQETGNKVYYSVDSTLDTQTVRDKYFSIFEWLDLFDFNIALIIGIMILVAGINMITALLVLILERTKMIGILKSLGSSNWSIRKVFIYNAVYLIGVGLFWGNFIGIGLLLAQKYLKLFPLNPDTYYVTEAPVYLDLGYIMILNAGTFLLCLLMLLIPSYIITKISPVKAIRFE</sequence>
<dbReference type="InterPro" id="IPR051447">
    <property type="entry name" value="Lipoprotein-release_system"/>
</dbReference>
<organism evidence="9 10">
    <name type="scientific">Planktosalinus lacus</name>
    <dbReference type="NCBI Taxonomy" id="1526573"/>
    <lineage>
        <taxon>Bacteria</taxon>
        <taxon>Pseudomonadati</taxon>
        <taxon>Bacteroidota</taxon>
        <taxon>Flavobacteriia</taxon>
        <taxon>Flavobacteriales</taxon>
        <taxon>Flavobacteriaceae</taxon>
        <taxon>Planktosalinus</taxon>
    </lineage>
</organism>
<dbReference type="Pfam" id="PF02687">
    <property type="entry name" value="FtsX"/>
    <property type="match status" value="1"/>
</dbReference>
<feature type="domain" description="ABC3 transporter permease C-terminal" evidence="8">
    <location>
        <begin position="244"/>
        <end position="369"/>
    </location>
</feature>
<evidence type="ECO:0000256" key="6">
    <source>
        <dbReference type="ARBA" id="ARBA00023136"/>
    </source>
</evidence>
<evidence type="ECO:0000256" key="2">
    <source>
        <dbReference type="ARBA" id="ARBA00005236"/>
    </source>
</evidence>
<accession>A0A8J2V8Z8</accession>
<reference evidence="9" key="1">
    <citation type="journal article" date="2014" name="Int. J. Syst. Evol. Microbiol.">
        <title>Complete genome sequence of Corynebacterium casei LMG S-19264T (=DSM 44701T), isolated from a smear-ripened cheese.</title>
        <authorList>
            <consortium name="US DOE Joint Genome Institute (JGI-PGF)"/>
            <person name="Walter F."/>
            <person name="Albersmeier A."/>
            <person name="Kalinowski J."/>
            <person name="Ruckert C."/>
        </authorList>
    </citation>
    <scope>NUCLEOTIDE SEQUENCE</scope>
    <source>
        <strain evidence="9">CGMCC 1.12924</strain>
    </source>
</reference>
<dbReference type="GO" id="GO:0098797">
    <property type="term" value="C:plasma membrane protein complex"/>
    <property type="evidence" value="ECO:0007669"/>
    <property type="project" value="TreeGrafter"/>
</dbReference>
<protein>
    <submittedName>
        <fullName evidence="9">Permease</fullName>
    </submittedName>
</protein>
<feature type="transmembrane region" description="Helical" evidence="7">
    <location>
        <begin position="339"/>
        <end position="364"/>
    </location>
</feature>
<evidence type="ECO:0000256" key="3">
    <source>
        <dbReference type="ARBA" id="ARBA00022475"/>
    </source>
</evidence>
<evidence type="ECO:0000256" key="1">
    <source>
        <dbReference type="ARBA" id="ARBA00004651"/>
    </source>
</evidence>
<reference evidence="9" key="2">
    <citation type="submission" date="2020-09" db="EMBL/GenBank/DDBJ databases">
        <authorList>
            <person name="Sun Q."/>
            <person name="Zhou Y."/>
        </authorList>
    </citation>
    <scope>NUCLEOTIDE SEQUENCE</scope>
    <source>
        <strain evidence="9">CGMCC 1.12924</strain>
    </source>
</reference>
<comment type="similarity">
    <text evidence="2">Belongs to the ABC-4 integral membrane protein family. LolC/E subfamily.</text>
</comment>
<keyword evidence="6 7" id="KW-0472">Membrane</keyword>
<evidence type="ECO:0000256" key="7">
    <source>
        <dbReference type="SAM" id="Phobius"/>
    </source>
</evidence>
<dbReference type="EMBL" id="BMGK01000002">
    <property type="protein sequence ID" value="GGD85273.1"/>
    <property type="molecule type" value="Genomic_DNA"/>
</dbReference>
<evidence type="ECO:0000259" key="8">
    <source>
        <dbReference type="Pfam" id="PF02687"/>
    </source>
</evidence>
<dbReference type="InterPro" id="IPR003838">
    <property type="entry name" value="ABC3_permease_C"/>
</dbReference>
<dbReference type="Proteomes" id="UP000652231">
    <property type="component" value="Unassembled WGS sequence"/>
</dbReference>
<evidence type="ECO:0000313" key="10">
    <source>
        <dbReference type="Proteomes" id="UP000652231"/>
    </source>
</evidence>
<dbReference type="PANTHER" id="PTHR30489:SF0">
    <property type="entry name" value="LIPOPROTEIN-RELEASING SYSTEM TRANSMEMBRANE PROTEIN LOLE"/>
    <property type="match status" value="1"/>
</dbReference>